<dbReference type="Proteomes" id="UP001215598">
    <property type="component" value="Unassembled WGS sequence"/>
</dbReference>
<evidence type="ECO:0000313" key="2">
    <source>
        <dbReference type="EMBL" id="KAJ7735991.1"/>
    </source>
</evidence>
<keyword evidence="1" id="KW-0732">Signal</keyword>
<evidence type="ECO:0008006" key="4">
    <source>
        <dbReference type="Google" id="ProtNLM"/>
    </source>
</evidence>
<evidence type="ECO:0000256" key="1">
    <source>
        <dbReference type="SAM" id="SignalP"/>
    </source>
</evidence>
<comment type="caution">
    <text evidence="2">The sequence shown here is derived from an EMBL/GenBank/DDBJ whole genome shotgun (WGS) entry which is preliminary data.</text>
</comment>
<name>A0AAD7I690_9AGAR</name>
<dbReference type="AlphaFoldDB" id="A0AAD7I690"/>
<accession>A0AAD7I690</accession>
<proteinExistence type="predicted"/>
<keyword evidence="3" id="KW-1185">Reference proteome</keyword>
<protein>
    <recommendedName>
        <fullName evidence="4">Secreted protein</fullName>
    </recommendedName>
</protein>
<feature type="signal peptide" evidence="1">
    <location>
        <begin position="1"/>
        <end position="19"/>
    </location>
</feature>
<reference evidence="2" key="1">
    <citation type="submission" date="2023-03" db="EMBL/GenBank/DDBJ databases">
        <title>Massive genome expansion in bonnet fungi (Mycena s.s.) driven by repeated elements and novel gene families across ecological guilds.</title>
        <authorList>
            <consortium name="Lawrence Berkeley National Laboratory"/>
            <person name="Harder C.B."/>
            <person name="Miyauchi S."/>
            <person name="Viragh M."/>
            <person name="Kuo A."/>
            <person name="Thoen E."/>
            <person name="Andreopoulos B."/>
            <person name="Lu D."/>
            <person name="Skrede I."/>
            <person name="Drula E."/>
            <person name="Henrissat B."/>
            <person name="Morin E."/>
            <person name="Kohler A."/>
            <person name="Barry K."/>
            <person name="LaButti K."/>
            <person name="Morin E."/>
            <person name="Salamov A."/>
            <person name="Lipzen A."/>
            <person name="Mereny Z."/>
            <person name="Hegedus B."/>
            <person name="Baldrian P."/>
            <person name="Stursova M."/>
            <person name="Weitz H."/>
            <person name="Taylor A."/>
            <person name="Grigoriev I.V."/>
            <person name="Nagy L.G."/>
            <person name="Martin F."/>
            <person name="Kauserud H."/>
        </authorList>
    </citation>
    <scope>NUCLEOTIDE SEQUENCE</scope>
    <source>
        <strain evidence="2">CBHHK182m</strain>
    </source>
</reference>
<evidence type="ECO:0000313" key="3">
    <source>
        <dbReference type="Proteomes" id="UP001215598"/>
    </source>
</evidence>
<feature type="chain" id="PRO_5041966916" description="Secreted protein" evidence="1">
    <location>
        <begin position="20"/>
        <end position="111"/>
    </location>
</feature>
<organism evidence="2 3">
    <name type="scientific">Mycena metata</name>
    <dbReference type="NCBI Taxonomy" id="1033252"/>
    <lineage>
        <taxon>Eukaryota</taxon>
        <taxon>Fungi</taxon>
        <taxon>Dikarya</taxon>
        <taxon>Basidiomycota</taxon>
        <taxon>Agaricomycotina</taxon>
        <taxon>Agaricomycetes</taxon>
        <taxon>Agaricomycetidae</taxon>
        <taxon>Agaricales</taxon>
        <taxon>Marasmiineae</taxon>
        <taxon>Mycenaceae</taxon>
        <taxon>Mycena</taxon>
    </lineage>
</organism>
<gene>
    <name evidence="2" type="ORF">B0H16DRAFT_1575024</name>
</gene>
<sequence>MPLMWCTCALFCALIFALCELWLRPKRDRAKLNEVLEVVLPVSGSEPILNPNRTRTEPQLRFGVRPMLDFPEPVRTCANRFEPEGFESVFSDIFDRFSVQKLTQPHSIPGE</sequence>
<dbReference type="EMBL" id="JARKIB010000124">
    <property type="protein sequence ID" value="KAJ7735991.1"/>
    <property type="molecule type" value="Genomic_DNA"/>
</dbReference>